<keyword evidence="1" id="KW-0812">Transmembrane</keyword>
<dbReference type="RefSeq" id="WP_061840830.1">
    <property type="nucleotide sequence ID" value="NZ_BDEC01000012.1"/>
</dbReference>
<dbReference type="Proteomes" id="UP000236214">
    <property type="component" value="Unassembled WGS sequence"/>
</dbReference>
<keyword evidence="1" id="KW-0472">Membrane</keyword>
<protein>
    <recommendedName>
        <fullName evidence="4">DUF3290 domain-containing protein</fullName>
    </recommendedName>
</protein>
<reference evidence="2 3" key="1">
    <citation type="submission" date="2016-05" db="EMBL/GenBank/DDBJ databases">
        <title>Whole genome sequencing of Tetragenococcus halophilus subsp. halophilus NISL 7118.</title>
        <authorList>
            <person name="Shiwa Y."/>
            <person name="Nishimura I."/>
            <person name="Yoshikawa H."/>
            <person name="Koyama Y."/>
            <person name="Oguma T."/>
        </authorList>
    </citation>
    <scope>NUCLEOTIDE SEQUENCE [LARGE SCALE GENOMIC DNA]</scope>
    <source>
        <strain evidence="2 3">NISL 7118</strain>
    </source>
</reference>
<name>A0A2H6CRE6_TETHA</name>
<gene>
    <name evidence="2" type="ORF">TEHN7118_0362</name>
</gene>
<keyword evidence="3" id="KW-1185">Reference proteome</keyword>
<evidence type="ECO:0008006" key="4">
    <source>
        <dbReference type="Google" id="ProtNLM"/>
    </source>
</evidence>
<evidence type="ECO:0000313" key="2">
    <source>
        <dbReference type="EMBL" id="GBD67556.1"/>
    </source>
</evidence>
<dbReference type="AlphaFoldDB" id="A0A2H6CRE6"/>
<evidence type="ECO:0000256" key="1">
    <source>
        <dbReference type="SAM" id="Phobius"/>
    </source>
</evidence>
<accession>A0A2H6CRE6</accession>
<evidence type="ECO:0000313" key="3">
    <source>
        <dbReference type="Proteomes" id="UP000236214"/>
    </source>
</evidence>
<sequence>MNALLGTLFLLGIIGTWYFVKKRPNKQYRNISLGIALVAAVLIWFVPSSYFYFVSDNNMTKQPVEKVIKNGLKNENLSQNFVGEN</sequence>
<dbReference type="EMBL" id="BDEC01000012">
    <property type="protein sequence ID" value="GBD67556.1"/>
    <property type="molecule type" value="Genomic_DNA"/>
</dbReference>
<feature type="transmembrane region" description="Helical" evidence="1">
    <location>
        <begin position="31"/>
        <end position="53"/>
    </location>
</feature>
<organism evidence="2 3">
    <name type="scientific">Tetragenococcus halophilus subsp. halophilus</name>
    <dbReference type="NCBI Taxonomy" id="1513897"/>
    <lineage>
        <taxon>Bacteria</taxon>
        <taxon>Bacillati</taxon>
        <taxon>Bacillota</taxon>
        <taxon>Bacilli</taxon>
        <taxon>Lactobacillales</taxon>
        <taxon>Enterococcaceae</taxon>
        <taxon>Tetragenococcus</taxon>
    </lineage>
</organism>
<proteinExistence type="predicted"/>
<comment type="caution">
    <text evidence="2">The sequence shown here is derived from an EMBL/GenBank/DDBJ whole genome shotgun (WGS) entry which is preliminary data.</text>
</comment>
<keyword evidence="1" id="KW-1133">Transmembrane helix</keyword>